<evidence type="ECO:0000256" key="6">
    <source>
        <dbReference type="ARBA" id="ARBA00047190"/>
    </source>
</evidence>
<evidence type="ECO:0000259" key="9">
    <source>
        <dbReference type="Pfam" id="PF22937"/>
    </source>
</evidence>
<comment type="cofactor">
    <cofactor evidence="1">
        <name>pyridoxal 5'-phosphate</name>
        <dbReference type="ChEBI" id="CHEBI:597326"/>
    </cofactor>
</comment>
<feature type="compositionally biased region" description="Polar residues" evidence="7">
    <location>
        <begin position="732"/>
        <end position="763"/>
    </location>
</feature>
<accession>A0A1B0C9Q3</accession>
<dbReference type="Gene3D" id="3.40.640.10">
    <property type="entry name" value="Type I PLP-dependent aspartate aminotransferase-like (Major domain)"/>
    <property type="match status" value="1"/>
</dbReference>
<dbReference type="Pfam" id="PF22930">
    <property type="entry name" value="PDXDC1-like_cen"/>
    <property type="match status" value="1"/>
</dbReference>
<dbReference type="AlphaFoldDB" id="A0A1B0C9Q3"/>
<name>A0A1B0C9Q3_LUTLO</name>
<reference evidence="10" key="1">
    <citation type="submission" date="2020-05" db="UniProtKB">
        <authorList>
            <consortium name="EnsemblMetazoa"/>
        </authorList>
    </citation>
    <scope>IDENTIFICATION</scope>
    <source>
        <strain evidence="10">Jacobina</strain>
    </source>
</reference>
<dbReference type="InterPro" id="IPR015424">
    <property type="entry name" value="PyrdxlP-dep_Trfase"/>
</dbReference>
<proteinExistence type="inferred from homology"/>
<dbReference type="EMBL" id="AJWK01002591">
    <property type="status" value="NOT_ANNOTATED_CDS"/>
    <property type="molecule type" value="Genomic_DNA"/>
</dbReference>
<keyword evidence="4" id="KW-0663">Pyridoxal phosphate</keyword>
<dbReference type="PANTHER" id="PTHR42735:SF1">
    <property type="entry name" value="PYRIDOXAL-DEPENDENT DECARBOXYLASE DOMAIN-CONTAINING PROTEIN 1-RELATED"/>
    <property type="match status" value="1"/>
</dbReference>
<evidence type="ECO:0000256" key="5">
    <source>
        <dbReference type="ARBA" id="ARBA00023239"/>
    </source>
</evidence>
<dbReference type="PANTHER" id="PTHR42735">
    <property type="match status" value="1"/>
</dbReference>
<dbReference type="Pfam" id="PF00282">
    <property type="entry name" value="Pyridoxal_deC"/>
    <property type="match status" value="1"/>
</dbReference>
<feature type="region of interest" description="Disordered" evidence="7">
    <location>
        <begin position="719"/>
        <end position="763"/>
    </location>
</feature>
<dbReference type="Pfam" id="PF22937">
    <property type="entry name" value="PDXDC1-like_cen2"/>
    <property type="match status" value="1"/>
</dbReference>
<dbReference type="InterPro" id="IPR002129">
    <property type="entry name" value="PyrdxlP-dep_de-COase"/>
</dbReference>
<dbReference type="GO" id="GO:0030170">
    <property type="term" value="F:pyridoxal phosphate binding"/>
    <property type="evidence" value="ECO:0007669"/>
    <property type="project" value="InterPro"/>
</dbReference>
<dbReference type="EnsemblMetazoa" id="LLOJ000675-RA">
    <property type="protein sequence ID" value="LLOJ000675-PA"/>
    <property type="gene ID" value="LLOJ000675"/>
</dbReference>
<dbReference type="Proteomes" id="UP000092461">
    <property type="component" value="Unassembled WGS sequence"/>
</dbReference>
<keyword evidence="11" id="KW-1185">Reference proteome</keyword>
<comment type="similarity">
    <text evidence="2">Belongs to the group II decarboxylase family.</text>
</comment>
<feature type="domain" description="PDXDC1/PDXD2 second" evidence="8">
    <location>
        <begin position="438"/>
        <end position="524"/>
    </location>
</feature>
<dbReference type="InterPro" id="IPR050477">
    <property type="entry name" value="GrpII_AminoAcid_Decarb"/>
</dbReference>
<evidence type="ECO:0000259" key="8">
    <source>
        <dbReference type="Pfam" id="PF22930"/>
    </source>
</evidence>
<dbReference type="SUPFAM" id="SSF53383">
    <property type="entry name" value="PLP-dependent transferases"/>
    <property type="match status" value="1"/>
</dbReference>
<evidence type="ECO:0000256" key="7">
    <source>
        <dbReference type="SAM" id="MobiDB-lite"/>
    </source>
</evidence>
<feature type="domain" description="PDXDC1-like third" evidence="9">
    <location>
        <begin position="531"/>
        <end position="634"/>
    </location>
</feature>
<evidence type="ECO:0000256" key="3">
    <source>
        <dbReference type="ARBA" id="ARBA00022793"/>
    </source>
</evidence>
<dbReference type="GO" id="GO:0019752">
    <property type="term" value="P:carboxylic acid metabolic process"/>
    <property type="evidence" value="ECO:0007669"/>
    <property type="project" value="InterPro"/>
</dbReference>
<dbReference type="InterPro" id="IPR055103">
    <property type="entry name" value="PDXDC1-like_2nd"/>
</dbReference>
<keyword evidence="3" id="KW-0210">Decarboxylase</keyword>
<dbReference type="InterPro" id="IPR055102">
    <property type="entry name" value="PDXDC1-like_3rd"/>
</dbReference>
<evidence type="ECO:0000313" key="10">
    <source>
        <dbReference type="EnsemblMetazoa" id="LLOJ000675-PA"/>
    </source>
</evidence>
<dbReference type="VEuPathDB" id="VectorBase:LLONM1_011921"/>
<dbReference type="InterPro" id="IPR015421">
    <property type="entry name" value="PyrdxlP-dep_Trfase_major"/>
</dbReference>
<evidence type="ECO:0000313" key="11">
    <source>
        <dbReference type="Proteomes" id="UP000092461"/>
    </source>
</evidence>
<keyword evidence="5" id="KW-0456">Lyase</keyword>
<evidence type="ECO:0000256" key="1">
    <source>
        <dbReference type="ARBA" id="ARBA00001933"/>
    </source>
</evidence>
<sequence>MTEQGVTNPPATEKAEAQTELAEIPASTVRSGLVELENRATQLIQAMENLKTNPDAGTPSGPQTPVAAPPVAGFLAPERRDAAEIVSGLETLICTAEAGTDPEYSLPPLNEVSQLALISHSFVAYLSHLRRSQLLRVTTKVASDTNRWLSHIFRFSDSSTSYHNDSTECVLRALRLAIVSRCPGYLEAGIQALANPCMYVTENSALVALQYACRQLGLPSECIRVVPSSAGSMGTMDVATLQKQIAADVANKRVPLFVIANVGASVCGFVDTIPRLYDVCRQANVWLHCRGHSLAALATAQGSGDVRELCDSMSLSLGSWLAVPSLPVVLLHRQIQNVALSVFESDPIVSRRLNSLTLWTTLQALGRDLISERILMAFESVRVVYEILSKCEGIRILSKKPGGETGISVVDLVHEPLNASLLFEIAVSVVVFQFHQSSQETAEGIPEERGERSRYLDRMNEWLGEIIQRDCPGVDLEIIDHAVYGTAIRFCPFEMSLGESVPTVEYLEHFAACLDLQVGILKATERHKITFQDIVKRSEVLRLIPLPDWAGLGGVRFVPDGWETLLTDQAKTELNKLNTDLVEALRSTDSAFTLGEGADGLICVKLGMVTEETDVEELLDVVISVGRSVQENSRVLDSMSEIVKKGIEAVTADLQRESDEKMWQDGILRHVPIVGSVFNWWSPPPKETGIKGRSLNLTQGVVESTENIYKYHMQIAGGSNQIPGNRSPPTPMVQTSVSAGHSRNVSQSSGTSTNAQEAQQQPH</sequence>
<dbReference type="VEuPathDB" id="VectorBase:LLOJ000675"/>
<dbReference type="GO" id="GO:0016831">
    <property type="term" value="F:carboxy-lyase activity"/>
    <property type="evidence" value="ECO:0007669"/>
    <property type="project" value="UniProtKB-KW"/>
</dbReference>
<evidence type="ECO:0000256" key="2">
    <source>
        <dbReference type="ARBA" id="ARBA00009533"/>
    </source>
</evidence>
<organism evidence="10 11">
    <name type="scientific">Lutzomyia longipalpis</name>
    <name type="common">Sand fly</name>
    <dbReference type="NCBI Taxonomy" id="7200"/>
    <lineage>
        <taxon>Eukaryota</taxon>
        <taxon>Metazoa</taxon>
        <taxon>Ecdysozoa</taxon>
        <taxon>Arthropoda</taxon>
        <taxon>Hexapoda</taxon>
        <taxon>Insecta</taxon>
        <taxon>Pterygota</taxon>
        <taxon>Neoptera</taxon>
        <taxon>Endopterygota</taxon>
        <taxon>Diptera</taxon>
        <taxon>Nematocera</taxon>
        <taxon>Psychodoidea</taxon>
        <taxon>Psychodidae</taxon>
        <taxon>Lutzomyia</taxon>
        <taxon>Lutzomyia</taxon>
    </lineage>
</organism>
<evidence type="ECO:0000256" key="4">
    <source>
        <dbReference type="ARBA" id="ARBA00022898"/>
    </source>
</evidence>
<protein>
    <recommendedName>
        <fullName evidence="6">Pyridoxal-dependent decarboxylase domain-containing protein 1</fullName>
    </recommendedName>
</protein>